<dbReference type="AlphaFoldDB" id="A0A6I6D3I6"/>
<dbReference type="HAMAP" id="MF_00061">
    <property type="entry name" value="IspE"/>
    <property type="match status" value="1"/>
</dbReference>
<evidence type="ECO:0000256" key="9">
    <source>
        <dbReference type="ARBA" id="ARBA00032554"/>
    </source>
</evidence>
<sequence>MTADGQTTDRPLENATTKGGSPTWRRAGSKLNLYLHINARRPDGYHELQTFFELLDYGDELLVDTNPEDIRVDWIAGDEPIDGRPTDPGDDLLCRTALRLRQYAHDLEQAPRRRPLGAHITLKKHAPVGGGLGGGSAAAACLLLALNREWALDLPRETLAEIGRELGADVPVFVRGESATAHGIGEELHPGTAGQTTGIYLVLIPALSSPTARLFVADGLKRDTPKRSDTDLLEHWRQGATNVFEPLLLAAHPALAALRDDLESQAGFARVTGSGACLFAPVTSADEGRRIGHALAAKHPVLRRYFVSRSVGNGKSAS</sequence>
<gene>
    <name evidence="10 14" type="primary">ispE</name>
    <name evidence="14" type="ORF">GM160_06100</name>
</gene>
<evidence type="ECO:0000256" key="5">
    <source>
        <dbReference type="ARBA" id="ARBA00022741"/>
    </source>
</evidence>
<dbReference type="SUPFAM" id="SSF55060">
    <property type="entry name" value="GHMP Kinase, C-terminal domain"/>
    <property type="match status" value="1"/>
</dbReference>
<feature type="active site" evidence="10">
    <location>
        <position position="30"/>
    </location>
</feature>
<dbReference type="GO" id="GO:0016114">
    <property type="term" value="P:terpenoid biosynthetic process"/>
    <property type="evidence" value="ECO:0007669"/>
    <property type="project" value="UniProtKB-UniRule"/>
</dbReference>
<dbReference type="PANTHER" id="PTHR43527:SF2">
    <property type="entry name" value="4-DIPHOSPHOCYTIDYL-2-C-METHYL-D-ERYTHRITOL KINASE, CHLOROPLASTIC"/>
    <property type="match status" value="1"/>
</dbReference>
<organism evidence="14 15">
    <name type="scientific">Guyparkeria halophila</name>
    <dbReference type="NCBI Taxonomy" id="47960"/>
    <lineage>
        <taxon>Bacteria</taxon>
        <taxon>Pseudomonadati</taxon>
        <taxon>Pseudomonadota</taxon>
        <taxon>Gammaproteobacteria</taxon>
        <taxon>Chromatiales</taxon>
        <taxon>Thioalkalibacteraceae</taxon>
        <taxon>Guyparkeria</taxon>
    </lineage>
</organism>
<feature type="compositionally biased region" description="Polar residues" evidence="11">
    <location>
        <begin position="1"/>
        <end position="20"/>
    </location>
</feature>
<dbReference type="InterPro" id="IPR020568">
    <property type="entry name" value="Ribosomal_Su5_D2-typ_SF"/>
</dbReference>
<comment type="pathway">
    <text evidence="10">Isoprenoid biosynthesis; isopentenyl diphosphate biosynthesis via DXP pathway; isopentenyl diphosphate from 1-deoxy-D-xylulose 5-phosphate: step 3/6.</text>
</comment>
<dbReference type="EC" id="2.7.1.148" evidence="2 10"/>
<reference evidence="14 15" key="1">
    <citation type="submission" date="2019-11" db="EMBL/GenBank/DDBJ databases">
        <authorList>
            <person name="Zhang J."/>
            <person name="Sun C."/>
        </authorList>
    </citation>
    <scope>NUCLEOTIDE SEQUENCE [LARGE SCALE GENOMIC DNA]</scope>
    <source>
        <strain evidence="15">sp2</strain>
    </source>
</reference>
<proteinExistence type="inferred from homology"/>
<comment type="function">
    <text evidence="10">Catalyzes the phosphorylation of the position 2 hydroxy group of 4-diphosphocytidyl-2C-methyl-D-erythritol.</text>
</comment>
<feature type="domain" description="GHMP kinase C-terminal" evidence="13">
    <location>
        <begin position="233"/>
        <end position="298"/>
    </location>
</feature>
<dbReference type="EMBL" id="CP046415">
    <property type="protein sequence ID" value="QGT78503.1"/>
    <property type="molecule type" value="Genomic_DNA"/>
</dbReference>
<evidence type="ECO:0000256" key="6">
    <source>
        <dbReference type="ARBA" id="ARBA00022777"/>
    </source>
</evidence>
<dbReference type="SUPFAM" id="SSF54211">
    <property type="entry name" value="Ribosomal protein S5 domain 2-like"/>
    <property type="match status" value="1"/>
</dbReference>
<dbReference type="PIRSF" id="PIRSF010376">
    <property type="entry name" value="IspE"/>
    <property type="match status" value="1"/>
</dbReference>
<dbReference type="Proteomes" id="UP000427716">
    <property type="component" value="Chromosome"/>
</dbReference>
<keyword evidence="8 10" id="KW-0414">Isoprene biosynthesis</keyword>
<dbReference type="Pfam" id="PF00288">
    <property type="entry name" value="GHMP_kinases_N"/>
    <property type="match status" value="1"/>
</dbReference>
<dbReference type="Gene3D" id="3.30.230.10">
    <property type="match status" value="1"/>
</dbReference>
<dbReference type="GO" id="GO:0005524">
    <property type="term" value="F:ATP binding"/>
    <property type="evidence" value="ECO:0007669"/>
    <property type="project" value="UniProtKB-UniRule"/>
</dbReference>
<feature type="active site" evidence="10">
    <location>
        <position position="169"/>
    </location>
</feature>
<keyword evidence="6 10" id="KW-0418">Kinase</keyword>
<protein>
    <recommendedName>
        <fullName evidence="3 10">4-diphosphocytidyl-2-C-methyl-D-erythritol kinase</fullName>
        <shortName evidence="10">CMK</shortName>
        <ecNumber evidence="2 10">2.7.1.148</ecNumber>
    </recommendedName>
    <alternativeName>
        <fullName evidence="9 10">4-(cytidine-5'-diphospho)-2-C-methyl-D-erythritol kinase</fullName>
    </alternativeName>
</protein>
<dbReference type="InterPro" id="IPR036554">
    <property type="entry name" value="GHMP_kinase_C_sf"/>
</dbReference>
<dbReference type="GO" id="GO:0050515">
    <property type="term" value="F:4-(cytidine 5'-diphospho)-2-C-methyl-D-erythritol kinase activity"/>
    <property type="evidence" value="ECO:0007669"/>
    <property type="project" value="UniProtKB-UniRule"/>
</dbReference>
<feature type="domain" description="GHMP kinase N-terminal" evidence="12">
    <location>
        <begin position="105"/>
        <end position="176"/>
    </location>
</feature>
<evidence type="ECO:0000259" key="12">
    <source>
        <dbReference type="Pfam" id="PF00288"/>
    </source>
</evidence>
<dbReference type="UniPathway" id="UPA00056">
    <property type="reaction ID" value="UER00094"/>
</dbReference>
<evidence type="ECO:0000256" key="3">
    <source>
        <dbReference type="ARBA" id="ARBA00017473"/>
    </source>
</evidence>
<comment type="catalytic activity">
    <reaction evidence="10">
        <text>4-CDP-2-C-methyl-D-erythritol + ATP = 4-CDP-2-C-methyl-D-erythritol 2-phosphate + ADP + H(+)</text>
        <dbReference type="Rhea" id="RHEA:18437"/>
        <dbReference type="ChEBI" id="CHEBI:15378"/>
        <dbReference type="ChEBI" id="CHEBI:30616"/>
        <dbReference type="ChEBI" id="CHEBI:57823"/>
        <dbReference type="ChEBI" id="CHEBI:57919"/>
        <dbReference type="ChEBI" id="CHEBI:456216"/>
        <dbReference type="EC" id="2.7.1.148"/>
    </reaction>
</comment>
<name>A0A6I6D3I6_9GAMM</name>
<evidence type="ECO:0000256" key="10">
    <source>
        <dbReference type="HAMAP-Rule" id="MF_00061"/>
    </source>
</evidence>
<accession>A0A6I6D3I6</accession>
<dbReference type="Gene3D" id="3.30.70.890">
    <property type="entry name" value="GHMP kinase, C-terminal domain"/>
    <property type="match status" value="1"/>
</dbReference>
<evidence type="ECO:0000256" key="11">
    <source>
        <dbReference type="SAM" id="MobiDB-lite"/>
    </source>
</evidence>
<dbReference type="InterPro" id="IPR013750">
    <property type="entry name" value="GHMP_kinase_C_dom"/>
</dbReference>
<evidence type="ECO:0000256" key="1">
    <source>
        <dbReference type="ARBA" id="ARBA00009684"/>
    </source>
</evidence>
<keyword evidence="15" id="KW-1185">Reference proteome</keyword>
<dbReference type="Pfam" id="PF08544">
    <property type="entry name" value="GHMP_kinases_C"/>
    <property type="match status" value="1"/>
</dbReference>
<evidence type="ECO:0000313" key="14">
    <source>
        <dbReference type="EMBL" id="QGT78503.1"/>
    </source>
</evidence>
<dbReference type="InterPro" id="IPR014721">
    <property type="entry name" value="Ribsml_uS5_D2-typ_fold_subgr"/>
</dbReference>
<dbReference type="InterPro" id="IPR004424">
    <property type="entry name" value="IspE"/>
</dbReference>
<keyword evidence="4 10" id="KW-0808">Transferase</keyword>
<dbReference type="KEGG" id="ghl:GM160_06100"/>
<dbReference type="RefSeq" id="WP_156573938.1">
    <property type="nucleotide sequence ID" value="NZ_CP046415.1"/>
</dbReference>
<keyword evidence="7 10" id="KW-0067">ATP-binding</keyword>
<dbReference type="GO" id="GO:0019288">
    <property type="term" value="P:isopentenyl diphosphate biosynthetic process, methylerythritol 4-phosphate pathway"/>
    <property type="evidence" value="ECO:0007669"/>
    <property type="project" value="UniProtKB-UniRule"/>
</dbReference>
<dbReference type="PANTHER" id="PTHR43527">
    <property type="entry name" value="4-DIPHOSPHOCYTIDYL-2-C-METHYL-D-ERYTHRITOL KINASE, CHLOROPLASTIC"/>
    <property type="match status" value="1"/>
</dbReference>
<keyword evidence="5 10" id="KW-0547">Nucleotide-binding</keyword>
<evidence type="ECO:0000256" key="7">
    <source>
        <dbReference type="ARBA" id="ARBA00022840"/>
    </source>
</evidence>
<feature type="region of interest" description="Disordered" evidence="11">
    <location>
        <begin position="1"/>
        <end position="23"/>
    </location>
</feature>
<evidence type="ECO:0000256" key="8">
    <source>
        <dbReference type="ARBA" id="ARBA00023229"/>
    </source>
</evidence>
<dbReference type="NCBIfam" id="TIGR00154">
    <property type="entry name" value="ispE"/>
    <property type="match status" value="1"/>
</dbReference>
<evidence type="ECO:0000313" key="15">
    <source>
        <dbReference type="Proteomes" id="UP000427716"/>
    </source>
</evidence>
<evidence type="ECO:0000256" key="2">
    <source>
        <dbReference type="ARBA" id="ARBA00012052"/>
    </source>
</evidence>
<feature type="binding site" evidence="10">
    <location>
        <begin position="127"/>
        <end position="137"/>
    </location>
    <ligand>
        <name>ATP</name>
        <dbReference type="ChEBI" id="CHEBI:30616"/>
    </ligand>
</feature>
<evidence type="ECO:0000256" key="4">
    <source>
        <dbReference type="ARBA" id="ARBA00022679"/>
    </source>
</evidence>
<comment type="similarity">
    <text evidence="1 10">Belongs to the GHMP kinase family. IspE subfamily.</text>
</comment>
<evidence type="ECO:0000259" key="13">
    <source>
        <dbReference type="Pfam" id="PF08544"/>
    </source>
</evidence>
<dbReference type="InterPro" id="IPR006204">
    <property type="entry name" value="GHMP_kinase_N_dom"/>
</dbReference>